<evidence type="ECO:0000313" key="2">
    <source>
        <dbReference type="Proteomes" id="UP001489719"/>
    </source>
</evidence>
<accession>A0ACC3TKG6</accession>
<protein>
    <submittedName>
        <fullName evidence="1">Uncharacterized protein</fullName>
    </submittedName>
</protein>
<name>A0ACC3TKG6_9ASCO</name>
<proteinExistence type="predicted"/>
<dbReference type="Proteomes" id="UP001489719">
    <property type="component" value="Unassembled WGS sequence"/>
</dbReference>
<evidence type="ECO:0000313" key="1">
    <source>
        <dbReference type="EMBL" id="KAK9321357.1"/>
    </source>
</evidence>
<dbReference type="EMBL" id="MU970100">
    <property type="protein sequence ID" value="KAK9321357.1"/>
    <property type="molecule type" value="Genomic_DNA"/>
</dbReference>
<organism evidence="1 2">
    <name type="scientific">Lipomyces orientalis</name>
    <dbReference type="NCBI Taxonomy" id="1233043"/>
    <lineage>
        <taxon>Eukaryota</taxon>
        <taxon>Fungi</taxon>
        <taxon>Dikarya</taxon>
        <taxon>Ascomycota</taxon>
        <taxon>Saccharomycotina</taxon>
        <taxon>Lipomycetes</taxon>
        <taxon>Lipomycetales</taxon>
        <taxon>Lipomycetaceae</taxon>
        <taxon>Lipomyces</taxon>
    </lineage>
</organism>
<sequence>MTDPHVPSIYVDSAPAESAPENSPGSSIPLRNGHLSVDSPQSEPNSSVSTYSTVSTQPTVSPSQMLEQAITDDEKQVLSRTPFKVSLKQLALLSHELPGIHVLRELGGLNGLQSFLCTDVSAGLSVDEDFTCRIKAYNRNVLPEKKTLALWRFMLIALSEKMLILLTIAAAISLALGLYQTFGTPTTYDRLGNPVPKVDWIEGVAILVAVVIVVCVGGFNDWQKELQFAALNKRKDDRNVKLSGDIMLIEPGDMVPVDGLLVQGHSVRCDESAATGESNSLKKISVSDAILQLESLGEMATEDQLERINPFVISGSKVLEGFGNFLVTAVGPNSAYGKTMMDLRDDNGSVTPLQLKLNNIADVITKWGGGASVLLFFLLLFRFCAELPGNTDTPTEKGETFMQYVITAVTLIAVAVPEGLPLAVTLALAFATKRMLKDNNLVRVLKSCETMGNATTICSDKTGTLTQNKMTVVEGTIGLDIHFSSKVEMYTDSPLTVIPISELSSSIASGVKDLLLQSILANTTAFEDASSADIFVGSKTETALLGGQRSHSKMTNINIVQLFPFDSAKKCMGVLISVPHSDGRITYRLLVKGGSEIVLAVSKRYIVSSAPGDDIESLKSEELSKEQQKYIESLINLYAQKSLRTIGLVYRDFPVWPPVGVSVSEDQPDHVENLADVLQDMYWIGLTGIMDPLRPGVIDAVKDCQRAGVFVRMVTGDNFVTAKAIATECGIYTPDGVVMQAPAFRVLSTEDQDAILPKLQVLARSSPQDKKLLVQRLKALGETVAVTGDGTNDAPALTMADVGFSMGITGIEVAKEASDIILMDDNFSSIVKALLWGRAVNDAVKKFLQFQVTVNITAVIITYVTALRDPEGDSVLSAVQLLWVNLIMDTFAALALATDPPTRTLLDRQPARKSDNMITVTMWKMIIGQAIFQIAATFVLYFGGPRIWNYTSEEDLQRLDSMTFNTFVWIQFFNMFINRRLDNGLNFFEGISRNYFFAVIAAIMCGGQILIMFVGGQAFAVVRISGAQWAVSIMVGVLSIPVGLFLRQCVPDSVAYEIYKPFGSIAGFIGRGLKRLLTIMAH</sequence>
<reference evidence="2" key="1">
    <citation type="journal article" date="2024" name="Front. Bioeng. Biotechnol.">
        <title>Genome-scale model development and genomic sequencing of the oleaginous clade Lipomyces.</title>
        <authorList>
            <person name="Czajka J.J."/>
            <person name="Han Y."/>
            <person name="Kim J."/>
            <person name="Mondo S.J."/>
            <person name="Hofstad B.A."/>
            <person name="Robles A."/>
            <person name="Haridas S."/>
            <person name="Riley R."/>
            <person name="LaButti K."/>
            <person name="Pangilinan J."/>
            <person name="Andreopoulos W."/>
            <person name="Lipzen A."/>
            <person name="Yan J."/>
            <person name="Wang M."/>
            <person name="Ng V."/>
            <person name="Grigoriev I.V."/>
            <person name="Spatafora J.W."/>
            <person name="Magnuson J.K."/>
            <person name="Baker S.E."/>
            <person name="Pomraning K.R."/>
        </authorList>
    </citation>
    <scope>NUCLEOTIDE SEQUENCE [LARGE SCALE GENOMIC DNA]</scope>
    <source>
        <strain evidence="2">CBS 10300</strain>
    </source>
</reference>
<comment type="caution">
    <text evidence="1">The sequence shown here is derived from an EMBL/GenBank/DDBJ whole genome shotgun (WGS) entry which is preliminary data.</text>
</comment>
<keyword evidence="2" id="KW-1185">Reference proteome</keyword>
<gene>
    <name evidence="1" type="ORF">V1517DRAFT_347293</name>
</gene>